<comment type="caution">
    <text evidence="1">The sequence shown here is derived from an EMBL/GenBank/DDBJ whole genome shotgun (WGS) entry which is preliminary data.</text>
</comment>
<organism evidence="1 2">
    <name type="scientific">Chionoecetes opilio</name>
    <name type="common">Atlantic snow crab</name>
    <name type="synonym">Cancer opilio</name>
    <dbReference type="NCBI Taxonomy" id="41210"/>
    <lineage>
        <taxon>Eukaryota</taxon>
        <taxon>Metazoa</taxon>
        <taxon>Ecdysozoa</taxon>
        <taxon>Arthropoda</taxon>
        <taxon>Crustacea</taxon>
        <taxon>Multicrustacea</taxon>
        <taxon>Malacostraca</taxon>
        <taxon>Eumalacostraca</taxon>
        <taxon>Eucarida</taxon>
        <taxon>Decapoda</taxon>
        <taxon>Pleocyemata</taxon>
        <taxon>Brachyura</taxon>
        <taxon>Eubrachyura</taxon>
        <taxon>Majoidea</taxon>
        <taxon>Majidae</taxon>
        <taxon>Chionoecetes</taxon>
    </lineage>
</organism>
<dbReference type="AlphaFoldDB" id="A0A8J4YL38"/>
<evidence type="ECO:0000313" key="1">
    <source>
        <dbReference type="EMBL" id="KAG0730182.1"/>
    </source>
</evidence>
<dbReference type="EMBL" id="JACEEZ010000417">
    <property type="protein sequence ID" value="KAG0730182.1"/>
    <property type="molecule type" value="Genomic_DNA"/>
</dbReference>
<accession>A0A8J4YL38</accession>
<name>A0A8J4YL38_CHIOP</name>
<sequence>MVRVVVVGAGVNGVGSALALQRLHPECQITIIAKDFTPNTTDSESVAVTDLEYDAQSDTERNDAGRVYYEENEPQIVMGSYMFEPEYEVDEQVLAEPEVQQEDLALLQNMDCISPGADAESELGPYPLGACGKAKRPPTAMLSRDCCLSGTLKALKTKACQTLT</sequence>
<evidence type="ECO:0000313" key="2">
    <source>
        <dbReference type="Proteomes" id="UP000770661"/>
    </source>
</evidence>
<dbReference type="Proteomes" id="UP000770661">
    <property type="component" value="Unassembled WGS sequence"/>
</dbReference>
<dbReference type="OrthoDB" id="115781at2759"/>
<reference evidence="1" key="1">
    <citation type="submission" date="2020-07" db="EMBL/GenBank/DDBJ databases">
        <title>The High-quality genome of the commercially important snow crab, Chionoecetes opilio.</title>
        <authorList>
            <person name="Jeong J.-H."/>
            <person name="Ryu S."/>
        </authorList>
    </citation>
    <scope>NUCLEOTIDE SEQUENCE</scope>
    <source>
        <strain evidence="1">MADBK_172401_WGS</strain>
        <tissue evidence="1">Digestive gland</tissue>
    </source>
</reference>
<gene>
    <name evidence="1" type="primary">daao-1</name>
    <name evidence="1" type="ORF">GWK47_028797</name>
</gene>
<proteinExistence type="predicted"/>
<dbReference type="InterPro" id="IPR036188">
    <property type="entry name" value="FAD/NAD-bd_sf"/>
</dbReference>
<protein>
    <submittedName>
        <fullName evidence="1">D-amino-acid oxidase</fullName>
    </submittedName>
</protein>
<dbReference type="SUPFAM" id="SSF51905">
    <property type="entry name" value="FAD/NAD(P)-binding domain"/>
    <property type="match status" value="1"/>
</dbReference>
<dbReference type="Gene3D" id="3.40.50.720">
    <property type="entry name" value="NAD(P)-binding Rossmann-like Domain"/>
    <property type="match status" value="1"/>
</dbReference>
<keyword evidence="2" id="KW-1185">Reference proteome</keyword>